<dbReference type="EMBL" id="SOCA01000009">
    <property type="protein sequence ID" value="TDU66100.1"/>
    <property type="molecule type" value="Genomic_DNA"/>
</dbReference>
<evidence type="ECO:0000313" key="1">
    <source>
        <dbReference type="EMBL" id="TDU66100.1"/>
    </source>
</evidence>
<gene>
    <name evidence="1" type="ORF">EI77_03837</name>
</gene>
<proteinExistence type="predicted"/>
<evidence type="ECO:0000313" key="2">
    <source>
        <dbReference type="Proteomes" id="UP000295662"/>
    </source>
</evidence>
<sequence>MTASTSPEPDIPGGYDREVVARVWGLAQVIPGNDPEVWRKDEFGAWIHRHDYRHRHSEFGWEIADYGYRRQVGGLASLRPMQWQNHVDFMVAARRPAVMTADGLRNARQLV</sequence>
<organism evidence="1 2">
    <name type="scientific">Prosthecobacter fusiformis</name>
    <dbReference type="NCBI Taxonomy" id="48464"/>
    <lineage>
        <taxon>Bacteria</taxon>
        <taxon>Pseudomonadati</taxon>
        <taxon>Verrucomicrobiota</taxon>
        <taxon>Verrucomicrobiia</taxon>
        <taxon>Verrucomicrobiales</taxon>
        <taxon>Verrucomicrobiaceae</taxon>
        <taxon>Prosthecobacter</taxon>
    </lineage>
</organism>
<dbReference type="RefSeq" id="WP_133796840.1">
    <property type="nucleotide sequence ID" value="NZ_SOCA01000009.1"/>
</dbReference>
<comment type="caution">
    <text evidence="1">The sequence shown here is derived from an EMBL/GenBank/DDBJ whole genome shotgun (WGS) entry which is preliminary data.</text>
</comment>
<dbReference type="Proteomes" id="UP000295662">
    <property type="component" value="Unassembled WGS sequence"/>
</dbReference>
<name>A0A4R7RL86_9BACT</name>
<reference evidence="1 2" key="1">
    <citation type="submission" date="2019-03" db="EMBL/GenBank/DDBJ databases">
        <title>Genomic Encyclopedia of Archaeal and Bacterial Type Strains, Phase II (KMG-II): from individual species to whole genera.</title>
        <authorList>
            <person name="Goeker M."/>
        </authorList>
    </citation>
    <scope>NUCLEOTIDE SEQUENCE [LARGE SCALE GENOMIC DNA]</scope>
    <source>
        <strain evidence="1 2">ATCC 25309</strain>
    </source>
</reference>
<dbReference type="OrthoDB" id="9802901at2"/>
<keyword evidence="2" id="KW-1185">Reference proteome</keyword>
<accession>A0A4R7RL86</accession>
<dbReference type="AlphaFoldDB" id="A0A4R7RL86"/>
<protein>
    <submittedName>
        <fullName evidence="1">Uncharacterized protein</fullName>
    </submittedName>
</protein>